<dbReference type="STRING" id="47500.AF333_22125"/>
<feature type="region of interest" description="Disordered" evidence="1">
    <location>
        <begin position="1"/>
        <end position="21"/>
    </location>
</feature>
<sequence length="83" mass="9096">MGYMQGKRAKQAPKQARGANSSCLLSVTPSLWKSKGYSNPTAAGRSGVRENGGLYHERAWLEILYCQEVQGNDQLQAQPTGLR</sequence>
<dbReference type="Proteomes" id="UP000037269">
    <property type="component" value="Unassembled WGS sequence"/>
</dbReference>
<proteinExistence type="predicted"/>
<reference evidence="2 3" key="1">
    <citation type="submission" date="2015-07" db="EMBL/GenBank/DDBJ databases">
        <title>Fjat-14205 dsm 2895.</title>
        <authorList>
            <person name="Liu B."/>
            <person name="Wang J."/>
            <person name="Zhu Y."/>
            <person name="Liu G."/>
            <person name="Chen Q."/>
            <person name="Chen Z."/>
            <person name="Lan J."/>
            <person name="Che J."/>
            <person name="Ge C."/>
            <person name="Shi H."/>
            <person name="Pan Z."/>
            <person name="Liu X."/>
        </authorList>
    </citation>
    <scope>NUCLEOTIDE SEQUENCE [LARGE SCALE GENOMIC DNA]</scope>
    <source>
        <strain evidence="2 3">DSM 2895</strain>
    </source>
</reference>
<evidence type="ECO:0000313" key="3">
    <source>
        <dbReference type="Proteomes" id="UP000037269"/>
    </source>
</evidence>
<evidence type="ECO:0000256" key="1">
    <source>
        <dbReference type="SAM" id="MobiDB-lite"/>
    </source>
</evidence>
<comment type="caution">
    <text evidence="2">The sequence shown here is derived from an EMBL/GenBank/DDBJ whole genome shotgun (WGS) entry which is preliminary data.</text>
</comment>
<dbReference type="AlphaFoldDB" id="A0A0D1VAD5"/>
<accession>A0A0D1VAD5</accession>
<protein>
    <submittedName>
        <fullName evidence="2">Uncharacterized protein</fullName>
    </submittedName>
</protein>
<name>A0A0D1VAD5_ANEMI</name>
<evidence type="ECO:0000313" key="2">
    <source>
        <dbReference type="EMBL" id="KON97730.1"/>
    </source>
</evidence>
<gene>
    <name evidence="2" type="ORF">AF333_22125</name>
</gene>
<organism evidence="2 3">
    <name type="scientific">Aneurinibacillus migulanus</name>
    <name type="common">Bacillus migulanus</name>
    <dbReference type="NCBI Taxonomy" id="47500"/>
    <lineage>
        <taxon>Bacteria</taxon>
        <taxon>Bacillati</taxon>
        <taxon>Bacillota</taxon>
        <taxon>Bacilli</taxon>
        <taxon>Bacillales</taxon>
        <taxon>Paenibacillaceae</taxon>
        <taxon>Aneurinibacillus group</taxon>
        <taxon>Aneurinibacillus</taxon>
    </lineage>
</organism>
<keyword evidence="3" id="KW-1185">Reference proteome</keyword>
<dbReference type="EMBL" id="LGUG01000004">
    <property type="protein sequence ID" value="KON97730.1"/>
    <property type="molecule type" value="Genomic_DNA"/>
</dbReference>